<feature type="coiled-coil region" evidence="1">
    <location>
        <begin position="427"/>
        <end position="461"/>
    </location>
</feature>
<organism evidence="3">
    <name type="scientific">Bacteroides intestinalis</name>
    <dbReference type="NCBI Taxonomy" id="329854"/>
    <lineage>
        <taxon>Bacteria</taxon>
        <taxon>Pseudomonadati</taxon>
        <taxon>Bacteroidota</taxon>
        <taxon>Bacteroidia</taxon>
        <taxon>Bacteroidales</taxon>
        <taxon>Bacteroidaceae</taxon>
        <taxon>Bacteroides</taxon>
    </lineage>
</organism>
<reference evidence="3" key="1">
    <citation type="submission" date="2019-11" db="EMBL/GenBank/DDBJ databases">
        <authorList>
            <person name="Feng L."/>
        </authorList>
    </citation>
    <scope>NUCLEOTIDE SEQUENCE</scope>
    <source>
        <strain evidence="3">BintestinalisLFYP9</strain>
    </source>
</reference>
<keyword evidence="2" id="KW-1133">Transmembrane helix</keyword>
<evidence type="ECO:0000313" key="3">
    <source>
        <dbReference type="EMBL" id="VYT52986.1"/>
    </source>
</evidence>
<evidence type="ECO:0000256" key="2">
    <source>
        <dbReference type="SAM" id="Phobius"/>
    </source>
</evidence>
<accession>A0A6N2XH30</accession>
<proteinExistence type="predicted"/>
<feature type="transmembrane region" description="Helical" evidence="2">
    <location>
        <begin position="360"/>
        <end position="378"/>
    </location>
</feature>
<name>A0A6N2XH30_9BACE</name>
<sequence>MKQYIRYTLICCLFYLAGCHPGTSFQLPEDNILYTLLQNAPDSLAILLEDIDPSSLPEAEQADYGWWLTNAHHKQNRSLINDTLIQHTLEYYKLIKSPRLIDTYQLAAFQIIYKKSDSPRPKELLMEGLQVATQEKDTAAIQQICSLILRLYEAPENDLIRIIKKYMKPGGDVTAYQNLSYGFIYLGQLDSASHYLQKGFDLAHHRKDHRKTEFLRLYIGTLNAQGKHKDALKILHSPQVLQNNPNEFAINYLNSWFGLGQLDSVQVYIDSNQAAIDKYKTQFPEQMNTLDLLNKSFKMLLKAKKGENISIYDIGTTADNIRKFENIMVYNDRERQFTQSKLQRKNLMLAIEHEQLRQRFLWIGIIVVCIISILLFIYQRKLLKKEKQVQSVKEQLHLHIIQLSKNESIICENEKLINSLSAQLDESGDLKSEIEQLTSKNNNLIQKNKVLQTDIERLSESGKQQDSELLVYKRLMEQNARLKERERFLTVMAIANIPVLNRLSTKAHYIDYSQWPEIVNAANHLFDGVTYRLQTEFPVLTEEDVRYCCLLKLQLSTSVIATLMGISPSSVTKRKQRIKEKVNQQKEAEISKEQSLESYLWNY</sequence>
<dbReference type="GO" id="GO:0003677">
    <property type="term" value="F:DNA binding"/>
    <property type="evidence" value="ECO:0007669"/>
    <property type="project" value="InterPro"/>
</dbReference>
<keyword evidence="2" id="KW-0472">Membrane</keyword>
<gene>
    <name evidence="3" type="ORF">BILFYP9_04715</name>
</gene>
<dbReference type="GO" id="GO:0006355">
    <property type="term" value="P:regulation of DNA-templated transcription"/>
    <property type="evidence" value="ECO:0007669"/>
    <property type="project" value="InterPro"/>
</dbReference>
<evidence type="ECO:0000256" key="1">
    <source>
        <dbReference type="SAM" id="Coils"/>
    </source>
</evidence>
<dbReference type="SUPFAM" id="SSF46894">
    <property type="entry name" value="C-terminal effector domain of the bipartite response regulators"/>
    <property type="match status" value="1"/>
</dbReference>
<dbReference type="EMBL" id="CACRSU010000050">
    <property type="protein sequence ID" value="VYT52986.1"/>
    <property type="molecule type" value="Genomic_DNA"/>
</dbReference>
<keyword evidence="1" id="KW-0175">Coiled coil</keyword>
<evidence type="ECO:0008006" key="4">
    <source>
        <dbReference type="Google" id="ProtNLM"/>
    </source>
</evidence>
<protein>
    <recommendedName>
        <fullName evidence="4">Tetratricopeptide repeat protein</fullName>
    </recommendedName>
</protein>
<dbReference type="AlphaFoldDB" id="A0A6N2XH30"/>
<dbReference type="RefSeq" id="WP_138292743.1">
    <property type="nucleotide sequence ID" value="NZ_BAABZC010000001.1"/>
</dbReference>
<keyword evidence="2" id="KW-0812">Transmembrane</keyword>
<dbReference type="InterPro" id="IPR016032">
    <property type="entry name" value="Sig_transdc_resp-reg_C-effctor"/>
</dbReference>